<proteinExistence type="predicted"/>
<reference evidence="2" key="1">
    <citation type="journal article" date="2010" name="Science">
        <title>Plasticity of animal genome architecture unmasked by rapid evolution of a pelagic tunicate.</title>
        <authorList>
            <person name="Denoeud F."/>
            <person name="Henriet S."/>
            <person name="Mungpakdee S."/>
            <person name="Aury J.M."/>
            <person name="Da Silva C."/>
            <person name="Brinkmann H."/>
            <person name="Mikhaleva J."/>
            <person name="Olsen L.C."/>
            <person name="Jubin C."/>
            <person name="Canestro C."/>
            <person name="Bouquet J.M."/>
            <person name="Danks G."/>
            <person name="Poulain J."/>
            <person name="Campsteijn C."/>
            <person name="Adamski M."/>
            <person name="Cross I."/>
            <person name="Yadetie F."/>
            <person name="Muffato M."/>
            <person name="Louis A."/>
            <person name="Butcher S."/>
            <person name="Tsagkogeorga G."/>
            <person name="Konrad A."/>
            <person name="Singh S."/>
            <person name="Jensen M.F."/>
            <person name="Cong E.H."/>
            <person name="Eikeseth-Otteraa H."/>
            <person name="Noel B."/>
            <person name="Anthouard V."/>
            <person name="Porcel B.M."/>
            <person name="Kachouri-Lafond R."/>
            <person name="Nishino A."/>
            <person name="Ugolini M."/>
            <person name="Chourrout P."/>
            <person name="Nishida H."/>
            <person name="Aasland R."/>
            <person name="Huzurbazar S."/>
            <person name="Westhof E."/>
            <person name="Delsuc F."/>
            <person name="Lehrach H."/>
            <person name="Reinhardt R."/>
            <person name="Weissenbach J."/>
            <person name="Roy S.W."/>
            <person name="Artiguenave F."/>
            <person name="Postlethwait J.H."/>
            <person name="Manak J.R."/>
            <person name="Thompson E.M."/>
            <person name="Jaillon O."/>
            <person name="Du Pasquier L."/>
            <person name="Boudinot P."/>
            <person name="Liberles D.A."/>
            <person name="Volff J.N."/>
            <person name="Philippe H."/>
            <person name="Lenhard B."/>
            <person name="Roest Crollius H."/>
            <person name="Wincker P."/>
            <person name="Chourrout D."/>
        </authorList>
    </citation>
    <scope>NUCLEOTIDE SEQUENCE [LARGE SCALE GENOMIC DNA]</scope>
</reference>
<protein>
    <submittedName>
        <fullName evidence="2">Uncharacterized protein</fullName>
    </submittedName>
</protein>
<sequence length="160" mass="17207">MKLFSTIILLAATADARRRKKSKNTEVEESSGEGSGVAPVTAEEAILVVDDIVDDIVLSAESNGESTRALKRRIQLLKNLNALQITDGACSAPYDADKFGGDDFANWAASVSSSGDRCADSTTIQIGVNHFLDNYACTDGVGARTTKRWERIISKISNYC</sequence>
<evidence type="ECO:0000313" key="2">
    <source>
        <dbReference type="EMBL" id="CBY14126.1"/>
    </source>
</evidence>
<dbReference type="InParanoid" id="E4XWT2"/>
<accession>E4XWT2</accession>
<keyword evidence="1" id="KW-0732">Signal</keyword>
<feature type="chain" id="PRO_5003193264" evidence="1">
    <location>
        <begin position="17"/>
        <end position="160"/>
    </location>
</feature>
<feature type="signal peptide" evidence="1">
    <location>
        <begin position="1"/>
        <end position="16"/>
    </location>
</feature>
<dbReference type="Proteomes" id="UP000001307">
    <property type="component" value="Unassembled WGS sequence"/>
</dbReference>
<evidence type="ECO:0000313" key="3">
    <source>
        <dbReference type="Proteomes" id="UP000001307"/>
    </source>
</evidence>
<dbReference type="OrthoDB" id="10448526at2759"/>
<organism evidence="2">
    <name type="scientific">Oikopleura dioica</name>
    <name type="common">Tunicate</name>
    <dbReference type="NCBI Taxonomy" id="34765"/>
    <lineage>
        <taxon>Eukaryota</taxon>
        <taxon>Metazoa</taxon>
        <taxon>Chordata</taxon>
        <taxon>Tunicata</taxon>
        <taxon>Appendicularia</taxon>
        <taxon>Copelata</taxon>
        <taxon>Oikopleuridae</taxon>
        <taxon>Oikopleura</taxon>
    </lineage>
</organism>
<evidence type="ECO:0000256" key="1">
    <source>
        <dbReference type="SAM" id="SignalP"/>
    </source>
</evidence>
<dbReference type="AlphaFoldDB" id="E4XWT2"/>
<dbReference type="EMBL" id="FN653255">
    <property type="protein sequence ID" value="CBY14126.1"/>
    <property type="molecule type" value="Genomic_DNA"/>
</dbReference>
<gene>
    <name evidence="2" type="ORF">GSOID_T00007108001</name>
</gene>
<keyword evidence="3" id="KW-1185">Reference proteome</keyword>
<name>E4XWT2_OIKDI</name>